<name>A0A0B2W392_TOXCA</name>
<dbReference type="EMBL" id="JPKZ01000231">
    <property type="protein sequence ID" value="KHN88443.1"/>
    <property type="molecule type" value="Genomic_DNA"/>
</dbReference>
<reference evidence="2 3" key="1">
    <citation type="submission" date="2014-11" db="EMBL/GenBank/DDBJ databases">
        <title>Genetic blueprint of the zoonotic pathogen Toxocara canis.</title>
        <authorList>
            <person name="Zhu X.-Q."/>
            <person name="Korhonen P.K."/>
            <person name="Cai H."/>
            <person name="Young N.D."/>
            <person name="Nejsum P."/>
            <person name="von Samson-Himmelstjerna G."/>
            <person name="Boag P.R."/>
            <person name="Tan P."/>
            <person name="Li Q."/>
            <person name="Min J."/>
            <person name="Yang Y."/>
            <person name="Wang X."/>
            <person name="Fang X."/>
            <person name="Hall R.S."/>
            <person name="Hofmann A."/>
            <person name="Sternberg P.W."/>
            <person name="Jex A.R."/>
            <person name="Gasser R.B."/>
        </authorList>
    </citation>
    <scope>NUCLEOTIDE SEQUENCE [LARGE SCALE GENOMIC DNA]</scope>
    <source>
        <strain evidence="2">PN_DK_2014</strain>
    </source>
</reference>
<comment type="caution">
    <text evidence="2">The sequence shown here is derived from an EMBL/GenBank/DDBJ whole genome shotgun (WGS) entry which is preliminary data.</text>
</comment>
<dbReference type="Proteomes" id="UP000031036">
    <property type="component" value="Unassembled WGS sequence"/>
</dbReference>
<evidence type="ECO:0000313" key="2">
    <source>
        <dbReference type="EMBL" id="KHN88443.1"/>
    </source>
</evidence>
<keyword evidence="1" id="KW-0732">Signal</keyword>
<feature type="signal peptide" evidence="1">
    <location>
        <begin position="1"/>
        <end position="25"/>
    </location>
</feature>
<evidence type="ECO:0000256" key="1">
    <source>
        <dbReference type="SAM" id="SignalP"/>
    </source>
</evidence>
<proteinExistence type="predicted"/>
<protein>
    <submittedName>
        <fullName evidence="2">Uncharacterized protein</fullName>
    </submittedName>
</protein>
<gene>
    <name evidence="2" type="ORF">Tcan_11844</name>
</gene>
<sequence length="99" mass="11250">MLYHAAVMLPLIASLLSLSEQKSIAMTEIRNSEPLFNSLSYLSSLYNKRTGIQSEASRVQQILSGAKRKDSESEIVEGRTRFGNKNCFFSLVQCSFYYR</sequence>
<dbReference type="OrthoDB" id="5877221at2759"/>
<keyword evidence="3" id="KW-1185">Reference proteome</keyword>
<feature type="chain" id="PRO_5002080704" evidence="1">
    <location>
        <begin position="26"/>
        <end position="99"/>
    </location>
</feature>
<dbReference type="AlphaFoldDB" id="A0A0B2W392"/>
<accession>A0A0B2W392</accession>
<evidence type="ECO:0000313" key="3">
    <source>
        <dbReference type="Proteomes" id="UP000031036"/>
    </source>
</evidence>
<organism evidence="2 3">
    <name type="scientific">Toxocara canis</name>
    <name type="common">Canine roundworm</name>
    <dbReference type="NCBI Taxonomy" id="6265"/>
    <lineage>
        <taxon>Eukaryota</taxon>
        <taxon>Metazoa</taxon>
        <taxon>Ecdysozoa</taxon>
        <taxon>Nematoda</taxon>
        <taxon>Chromadorea</taxon>
        <taxon>Rhabditida</taxon>
        <taxon>Spirurina</taxon>
        <taxon>Ascaridomorpha</taxon>
        <taxon>Ascaridoidea</taxon>
        <taxon>Toxocaridae</taxon>
        <taxon>Toxocara</taxon>
    </lineage>
</organism>